<dbReference type="PANTHER" id="PTHR23507">
    <property type="entry name" value="ZGC:174356"/>
    <property type="match status" value="1"/>
</dbReference>
<dbReference type="PANTHER" id="PTHR23507:SF31">
    <property type="entry name" value="TRANSPORTER, PUTATIVE (AFU_ORTHOLOGUE AFUA_2G14230)-RELATED"/>
    <property type="match status" value="1"/>
</dbReference>
<dbReference type="EMBL" id="LFMY01000005">
    <property type="protein sequence ID" value="OKL60717.1"/>
    <property type="molecule type" value="Genomic_DNA"/>
</dbReference>
<dbReference type="Gene3D" id="1.20.1250.20">
    <property type="entry name" value="MFS general substrate transporter like domains"/>
    <property type="match status" value="1"/>
</dbReference>
<evidence type="ECO:0000256" key="3">
    <source>
        <dbReference type="ARBA" id="ARBA00022989"/>
    </source>
</evidence>
<dbReference type="SUPFAM" id="SSF103473">
    <property type="entry name" value="MFS general substrate transporter"/>
    <property type="match status" value="1"/>
</dbReference>
<gene>
    <name evidence="7" type="ORF">UA08_03981</name>
</gene>
<dbReference type="GO" id="GO:0016020">
    <property type="term" value="C:membrane"/>
    <property type="evidence" value="ECO:0007669"/>
    <property type="project" value="UniProtKB-SubCell"/>
</dbReference>
<keyword evidence="8" id="KW-1185">Reference proteome</keyword>
<dbReference type="Pfam" id="PF07690">
    <property type="entry name" value="MFS_1"/>
    <property type="match status" value="1"/>
</dbReference>
<comment type="caution">
    <text evidence="7">The sequence shown here is derived from an EMBL/GenBank/DDBJ whole genome shotgun (WGS) entry which is preliminary data.</text>
</comment>
<evidence type="ECO:0000313" key="7">
    <source>
        <dbReference type="EMBL" id="OKL60717.1"/>
    </source>
</evidence>
<dbReference type="GO" id="GO:0022857">
    <property type="term" value="F:transmembrane transporter activity"/>
    <property type="evidence" value="ECO:0007669"/>
    <property type="project" value="InterPro"/>
</dbReference>
<feature type="transmembrane region" description="Helical" evidence="6">
    <location>
        <begin position="408"/>
        <end position="426"/>
    </location>
</feature>
<evidence type="ECO:0000256" key="1">
    <source>
        <dbReference type="ARBA" id="ARBA00004141"/>
    </source>
</evidence>
<feature type="transmembrane region" description="Helical" evidence="6">
    <location>
        <begin position="466"/>
        <end position="491"/>
    </location>
</feature>
<feature type="transmembrane region" description="Helical" evidence="6">
    <location>
        <begin position="363"/>
        <end position="387"/>
    </location>
</feature>
<keyword evidence="2 6" id="KW-0812">Transmembrane</keyword>
<dbReference type="GeneID" id="31003736"/>
<keyword evidence="3 6" id="KW-1133">Transmembrane helix</keyword>
<evidence type="ECO:0000313" key="8">
    <source>
        <dbReference type="Proteomes" id="UP000214365"/>
    </source>
</evidence>
<evidence type="ECO:0000256" key="6">
    <source>
        <dbReference type="SAM" id="Phobius"/>
    </source>
</evidence>
<feature type="transmembrane region" description="Helical" evidence="6">
    <location>
        <begin position="242"/>
        <end position="260"/>
    </location>
</feature>
<dbReference type="OrthoDB" id="194139at2759"/>
<protein>
    <recommendedName>
        <fullName evidence="9">Major facilitator superfamily (MFS) profile domain-containing protein</fullName>
    </recommendedName>
</protein>
<feature type="transmembrane region" description="Helical" evidence="6">
    <location>
        <begin position="497"/>
        <end position="519"/>
    </location>
</feature>
<dbReference type="InterPro" id="IPR011701">
    <property type="entry name" value="MFS"/>
</dbReference>
<evidence type="ECO:0000256" key="5">
    <source>
        <dbReference type="SAM" id="MobiDB-lite"/>
    </source>
</evidence>
<dbReference type="Proteomes" id="UP000214365">
    <property type="component" value="Unassembled WGS sequence"/>
</dbReference>
<accession>A0A1Q5Q9B2</accession>
<dbReference type="Gene3D" id="1.20.1720.10">
    <property type="entry name" value="Multidrug resistance protein D"/>
    <property type="match status" value="1"/>
</dbReference>
<organism evidence="7 8">
    <name type="scientific">Talaromyces atroroseus</name>
    <dbReference type="NCBI Taxonomy" id="1441469"/>
    <lineage>
        <taxon>Eukaryota</taxon>
        <taxon>Fungi</taxon>
        <taxon>Dikarya</taxon>
        <taxon>Ascomycota</taxon>
        <taxon>Pezizomycotina</taxon>
        <taxon>Eurotiomycetes</taxon>
        <taxon>Eurotiomycetidae</taxon>
        <taxon>Eurotiales</taxon>
        <taxon>Trichocomaceae</taxon>
        <taxon>Talaromyces</taxon>
        <taxon>Talaromyces sect. Trachyspermi</taxon>
    </lineage>
</organism>
<dbReference type="RefSeq" id="XP_020120838.1">
    <property type="nucleotide sequence ID" value="XM_020266685.1"/>
</dbReference>
<evidence type="ECO:0008006" key="9">
    <source>
        <dbReference type="Google" id="ProtNLM"/>
    </source>
</evidence>
<sequence>MQRTENSTDEDPFVDREDAPFLDPDSTNVRASSHDGGDKASREKLRIRLMITLYAIILLVETGNAMTHGPITRIYESIACKNYYQTADPSKIGTDGQVPEDLCKLSEIQGEIALIKGISELFDGVASILLAIPYGLMSDRIGRKPTIMLSIPGFILNMVISGTVLWWSNIFPLRAIWLSALAWLFGGGLVVAAALVWTMMADVTTEKQRSAMFFQFGVVVMGSEFLSNTVGSWLMIYSPWEPLLIGWGIIIAGLCLGLTLPETKNAFSPSTHPDQKQEQEYELSDISSAGGDESEGSLPYTKTIPVQEPPKTLWARTRASIMAYSFLFQDRQVILLCSAFLVYKLSRGTAWFLIQYVSVRYNWSLAAANLIISLKSILMVALFIAVLPLASWYLQKKRGLDSRSKDMILTKTSVVCLLLGTLGMGLSPHVAVMIFFLVIQTMGAGFVYTTRAVVTTMIQRNQTARLYTMIEIIQAFGMILASPIMTGFFNWGLSLGGFWIGLAWIVASILFGIVGLIIWRVKLPAVSTMSDD</sequence>
<keyword evidence="4 6" id="KW-0472">Membrane</keyword>
<reference evidence="7 8" key="1">
    <citation type="submission" date="2015-06" db="EMBL/GenBank/DDBJ databases">
        <title>Talaromyces atroroseus IBT 11181 draft genome.</title>
        <authorList>
            <person name="Rasmussen K.B."/>
            <person name="Rasmussen S."/>
            <person name="Petersen B."/>
            <person name="Sicheritz-Ponten T."/>
            <person name="Mortensen U.H."/>
            <person name="Thrane U."/>
        </authorList>
    </citation>
    <scope>NUCLEOTIDE SEQUENCE [LARGE SCALE GENOMIC DNA]</scope>
    <source>
        <strain evidence="7 8">IBT 11181</strain>
    </source>
</reference>
<name>A0A1Q5Q9B2_TALAT</name>
<feature type="region of interest" description="Disordered" evidence="5">
    <location>
        <begin position="267"/>
        <end position="304"/>
    </location>
</feature>
<dbReference type="AlphaFoldDB" id="A0A1Q5Q9B2"/>
<feature type="region of interest" description="Disordered" evidence="5">
    <location>
        <begin position="1"/>
        <end position="38"/>
    </location>
</feature>
<comment type="subcellular location">
    <subcellularLocation>
        <location evidence="1">Membrane</location>
        <topology evidence="1">Multi-pass membrane protein</topology>
    </subcellularLocation>
</comment>
<feature type="transmembrane region" description="Helical" evidence="6">
    <location>
        <begin position="212"/>
        <end position="236"/>
    </location>
</feature>
<evidence type="ECO:0000256" key="4">
    <source>
        <dbReference type="ARBA" id="ARBA00023136"/>
    </source>
</evidence>
<dbReference type="InterPro" id="IPR036259">
    <property type="entry name" value="MFS_trans_sf"/>
</dbReference>
<feature type="transmembrane region" description="Helical" evidence="6">
    <location>
        <begin position="149"/>
        <end position="169"/>
    </location>
</feature>
<evidence type="ECO:0000256" key="2">
    <source>
        <dbReference type="ARBA" id="ARBA00022692"/>
    </source>
</evidence>
<proteinExistence type="predicted"/>
<feature type="transmembrane region" description="Helical" evidence="6">
    <location>
        <begin position="432"/>
        <end position="454"/>
    </location>
</feature>
<feature type="transmembrane region" description="Helical" evidence="6">
    <location>
        <begin position="175"/>
        <end position="200"/>
    </location>
</feature>